<dbReference type="InterPro" id="IPR016024">
    <property type="entry name" value="ARM-type_fold"/>
</dbReference>
<dbReference type="GO" id="GO:0034455">
    <property type="term" value="C:t-UTP complex"/>
    <property type="evidence" value="ECO:0007669"/>
    <property type="project" value="TreeGrafter"/>
</dbReference>
<evidence type="ECO:0000256" key="1">
    <source>
        <dbReference type="ARBA" id="ARBA00004604"/>
    </source>
</evidence>
<evidence type="ECO:0000259" key="8">
    <source>
        <dbReference type="SMART" id="SM01036"/>
    </source>
</evidence>
<dbReference type="Proteomes" id="UP001497623">
    <property type="component" value="Unassembled WGS sequence"/>
</dbReference>
<comment type="subcellular location">
    <subcellularLocation>
        <location evidence="1 7">Nucleus</location>
        <location evidence="1 7">Nucleolus</location>
    </subcellularLocation>
</comment>
<dbReference type="InterPro" id="IPR040191">
    <property type="entry name" value="UTP10"/>
</dbReference>
<proteinExistence type="inferred from homology"/>
<evidence type="ECO:0000256" key="5">
    <source>
        <dbReference type="ARBA" id="ARBA00023242"/>
    </source>
</evidence>
<dbReference type="GO" id="GO:0045943">
    <property type="term" value="P:positive regulation of transcription by RNA polymerase I"/>
    <property type="evidence" value="ECO:0007669"/>
    <property type="project" value="TreeGrafter"/>
</dbReference>
<dbReference type="SMART" id="SM01036">
    <property type="entry name" value="BP28CT"/>
    <property type="match status" value="1"/>
</dbReference>
<evidence type="ECO:0000313" key="10">
    <source>
        <dbReference type="Proteomes" id="UP001497623"/>
    </source>
</evidence>
<keyword evidence="5 7" id="KW-0539">Nucleus</keyword>
<dbReference type="InterPro" id="IPR012954">
    <property type="entry name" value="BP28_C_dom"/>
</dbReference>
<sequence>MTTSLAAQLQKLSAPQTSILNEKKKRASILFDASKAEEYDRDVYFKIGQTGFSELLEVNKDFGKFQEALFGKKTRDQQRAVETKEVNLQLDANIDGFLLLISPYLEKESSLKALEWLVHRFLINEMNADALLMCIFPYYESSLFIRILQIISIKDERHRWHWLYGAQKTGRPVTKQTVGTRWANDQSFRRYVADYLSKMQKIHKSEGNFKIAINFYVTTVVGGLQLTNKIKEDHVTYLVQSIPKCLSSPHTELIAGMYFILAQLAVKIKLSQDILHSLLGKMVSNASLNLSEQCIMCLVALCHHQDIEAFNEEVVLALEGPAAFIMKDLQGVAKTFSVAPFVSAYLHGYLKWLLSEGCTLKDKKIITKLKEIMSRIENLSFSISDGTNIIKSMINLFAQNIENMKIFKTSDLIEIVSSFEKSHPEAYDAAVGQVMKNIDTITDKQLVKNYMSVIKDVLQSSTDSGNLFLRLMQPNDSLRTASVKDFAEKVKGGKIGDKEMILGHVKCMLNDDVSEIVGTALNLLGSPVRMEEKQLILEMEKLLQKSHKESDSGWGKLRAKIIKVLTKITNKEFQLRILYICLPYLLFPHMSKGSQSIKVILQSPLATQQPILTAISLELSPLIANNEMNNNKQFQTEIWKVLPKVLREMSNDEKNQLWGYVENQLISTYKKELLPHFLSMVILQQGLNSGGLDTSVQLRLAHKLADACVEGISEIGVSTNESDDILESKELDWGSYLQKVKEGNIPTGFLYLCLQQVISTFKLPQVCRQTPFWEPHMEGSGNDGYLLLLLKVLKGAILLESQGNIGTQMRDKLVFTILKSCLGSLENQFYFLAMVWGWQPYLPGSSIIDEILQVWCLNFGASYIESKSSNLAWALGSDKPIVPGLVSALSSNSTRVRSTAIECARNLVSVKGGSLLKKNQRVLLETLVNEAEEILADVSHIPVCVGKVDNGKSDSLSEIAKSLLNVILNESTPMHIRSILLYAISHIMHPNILVRCLPMSGNLLTKASTTTMDRMLDPATSLALYWLVHRFTMSPKALDTKEGWAVLLQALSCSKEVLDVDNKNLSPQGILMDEMSNLLRGISCGEVQAQLWMILISHVVESDDSREAAQLKRGLRKVNLDAQLIIQEINKLQLVDKVTSIREARAKRDKIRSEEGSGTQLLAWRKLEMMLETMGVMGGLQRPWLLVGPLCECLGRTFTLNIVITDLVQQQILSTLLHLINKTQEELGDNIADKIRLNVELIVQCIRFSVSTDTHRRALLILALAANIFPNIVMHNMMPIFTFMGTSSLFRRDDSYSFQVIHQTIKSIVPTLIKCETGHNELLGKLAQVCQVFVDALPDLPEHRRLPLFTQLATTFKTKDHLWIILTLLADSYVMKGSTPDDTSPDTASLIAPSVKGDEEEKRRLPKTIEFIHTLTSEFPVVSQLQSVLNLLKYVRGLPMEKDPKDVLFSKKGSNIPKIIIWDDHTPSKVRYFKYVCVSVQINILSSSMFMHRIFEANDEDELHLKALYKELLDNILQYTTDVSKVAEENKNKPVGNFWTSLQRKLVDLLDCIISLLPPPMLIEVVGGLIKSPLPVVRCKAMEILCSKMQPSANFFTEVDIKGLINFLDVLKQVGMKESETEENRQTALFALQLLTKMCAPMVEPSVLKPILDGAVQLVATDGLALRVLTSALLVVAEAVVVLKAHCVTHIKKLLPKLLRLLHGEIKADSEHLLLAAVTASHKLLVYVPQFLSPYMIKMICGICQLSAANEIASSKNKESHLENRLNGIKDMMVKNIEPRILIPNFKECYQILSVDKAESLPTLMMLVESLVGHIEGKVLSNHKAQFLELFKETFDLRAQKGSTKIIYKLEDCVNAALSRFMLRLNEKDNISIFFSLQHWAVEATEENPLRLITFYRFALHLAGTLKVLFIKAKLADKLYTHAASLLERNNSLNHEDTIFGSSDGGNESAVELVNVVLDTLTKVFLYDSVGFTNQERFNLMVKPLVDQLENCMGGDMAYENRISNHFIPCVIKFTVAVGDDSLWKDLNRQILLRVRNDDQPKVILGALSTFENLVDSQGEDYLQPLLADTMPYISEVLESLDSDVEEKTRNIFTKMEAILGDNLRAYLDR</sequence>
<reference evidence="9 10" key="1">
    <citation type="submission" date="2024-05" db="EMBL/GenBank/DDBJ databases">
        <authorList>
            <person name="Wallberg A."/>
        </authorList>
    </citation>
    <scope>NUCLEOTIDE SEQUENCE [LARGE SCALE GENOMIC DNA]</scope>
</reference>
<evidence type="ECO:0000256" key="4">
    <source>
        <dbReference type="ARBA" id="ARBA00022552"/>
    </source>
</evidence>
<comment type="function">
    <text evidence="7">Involved in nucleolar processing of pre-18S ribosomal RNA.</text>
</comment>
<feature type="domain" description="BP28 C-terminal" evidence="8">
    <location>
        <begin position="1817"/>
        <end position="1972"/>
    </location>
</feature>
<dbReference type="Pfam" id="PF12397">
    <property type="entry name" value="U3snoRNP10"/>
    <property type="match status" value="1"/>
</dbReference>
<dbReference type="PANTHER" id="PTHR13457">
    <property type="entry name" value="BAP28"/>
    <property type="match status" value="1"/>
</dbReference>
<organism evidence="9 10">
    <name type="scientific">Meganyctiphanes norvegica</name>
    <name type="common">Northern krill</name>
    <name type="synonym">Thysanopoda norvegica</name>
    <dbReference type="NCBI Taxonomy" id="48144"/>
    <lineage>
        <taxon>Eukaryota</taxon>
        <taxon>Metazoa</taxon>
        <taxon>Ecdysozoa</taxon>
        <taxon>Arthropoda</taxon>
        <taxon>Crustacea</taxon>
        <taxon>Multicrustacea</taxon>
        <taxon>Malacostraca</taxon>
        <taxon>Eumalacostraca</taxon>
        <taxon>Eucarida</taxon>
        <taxon>Euphausiacea</taxon>
        <taxon>Euphausiidae</taxon>
        <taxon>Meganyctiphanes</taxon>
    </lineage>
</organism>
<keyword evidence="3 7" id="KW-0690">Ribosome biogenesis</keyword>
<comment type="similarity">
    <text evidence="2 7">Belongs to the HEATR1/UTP10 family.</text>
</comment>
<accession>A0AAV2PUD9</accession>
<keyword evidence="4 7" id="KW-0698">rRNA processing</keyword>
<keyword evidence="6 7" id="KW-0687">Ribonucleoprotein</keyword>
<dbReference type="GO" id="GO:0030515">
    <property type="term" value="F:snoRNA binding"/>
    <property type="evidence" value="ECO:0007669"/>
    <property type="project" value="TreeGrafter"/>
</dbReference>
<dbReference type="InterPro" id="IPR056473">
    <property type="entry name" value="HEAT_Utp10/HEAT1"/>
</dbReference>
<protein>
    <recommendedName>
        <fullName evidence="7">HEAT repeat-containing protein 1</fullName>
    </recommendedName>
</protein>
<dbReference type="GO" id="GO:0030686">
    <property type="term" value="C:90S preribosome"/>
    <property type="evidence" value="ECO:0007669"/>
    <property type="project" value="TreeGrafter"/>
</dbReference>
<dbReference type="GO" id="GO:0000462">
    <property type="term" value="P:maturation of SSU-rRNA from tricistronic rRNA transcript (SSU-rRNA, 5.8S rRNA, LSU-rRNA)"/>
    <property type="evidence" value="ECO:0007669"/>
    <property type="project" value="TreeGrafter"/>
</dbReference>
<comment type="caution">
    <text evidence="9">The sequence shown here is derived from an EMBL/GenBank/DDBJ whole genome shotgun (WGS) entry which is preliminary data.</text>
</comment>
<dbReference type="GO" id="GO:0032040">
    <property type="term" value="C:small-subunit processome"/>
    <property type="evidence" value="ECO:0007669"/>
    <property type="project" value="TreeGrafter"/>
</dbReference>
<gene>
    <name evidence="9" type="ORF">MNOR_LOCUS4432</name>
</gene>
<dbReference type="PANTHER" id="PTHR13457:SF1">
    <property type="entry name" value="HEAT REPEAT-CONTAINING PROTEIN 1"/>
    <property type="match status" value="1"/>
</dbReference>
<dbReference type="InterPro" id="IPR022125">
    <property type="entry name" value="U3snoRNP10_N"/>
</dbReference>
<name>A0AAV2PUD9_MEGNR</name>
<evidence type="ECO:0000256" key="2">
    <source>
        <dbReference type="ARBA" id="ARBA00010559"/>
    </source>
</evidence>
<dbReference type="Pfam" id="PF08146">
    <property type="entry name" value="BP28CT"/>
    <property type="match status" value="1"/>
</dbReference>
<dbReference type="EMBL" id="CAXKWB010001622">
    <property type="protein sequence ID" value="CAL4064974.1"/>
    <property type="molecule type" value="Genomic_DNA"/>
</dbReference>
<evidence type="ECO:0000256" key="7">
    <source>
        <dbReference type="RuleBase" id="RU367065"/>
    </source>
</evidence>
<keyword evidence="10" id="KW-1185">Reference proteome</keyword>
<dbReference type="Pfam" id="PF23243">
    <property type="entry name" value="HEAT_HEATR1"/>
    <property type="match status" value="1"/>
</dbReference>
<evidence type="ECO:0000256" key="6">
    <source>
        <dbReference type="ARBA" id="ARBA00023274"/>
    </source>
</evidence>
<evidence type="ECO:0000313" key="9">
    <source>
        <dbReference type="EMBL" id="CAL4064974.1"/>
    </source>
</evidence>
<dbReference type="SUPFAM" id="SSF48371">
    <property type="entry name" value="ARM repeat"/>
    <property type="match status" value="2"/>
</dbReference>
<evidence type="ECO:0000256" key="3">
    <source>
        <dbReference type="ARBA" id="ARBA00022517"/>
    </source>
</evidence>